<dbReference type="OrthoDB" id="103154at2"/>
<accession>A0A5B6TU21</accession>
<dbReference type="EMBL" id="VKKY01000001">
    <property type="protein sequence ID" value="KAA3440048.1"/>
    <property type="molecule type" value="Genomic_DNA"/>
</dbReference>
<keyword evidence="3" id="KW-1185">Reference proteome</keyword>
<protein>
    <submittedName>
        <fullName evidence="2">Porin</fullName>
    </submittedName>
</protein>
<proteinExistence type="predicted"/>
<keyword evidence="1" id="KW-0732">Signal</keyword>
<dbReference type="RefSeq" id="WP_149089686.1">
    <property type="nucleotide sequence ID" value="NZ_VKKY01000001.1"/>
</dbReference>
<sequence length="370" mass="41575">MKTKLLLAFQWLSLGLSLLLGREAAAQTDSTWLQSPEVAVSGFVDVFYTYDFNKPQESYRQPFLYNHNRHHEVNLNLGLVKVAVTHTKYRANLALQTGTYANDNYAAEPGVLKNIFEANAGLSLNPKNTLWLDAGVFSSHLGFESAISLDNWTLTRSLVAENSPYFLTGAKLTYSPTSQLDLVAVVCNGWQRIERLEGNSLLSFGTQVNYRPNESTTLNWSTFVGTDTPDSTRRMRYFNNVYGKFQLTSRFGLLTGFDLGLQQQAKNSARHDVWIGPVLIGRYTLNQKWAAALRAEYYQDKTGIIIPSQMPDGFKTSGLSLNLDYTPVPNVAARLEGRWFHSPDLLFRREDGFTDQNVFVTASLALRVGK</sequence>
<organism evidence="2 3">
    <name type="scientific">Rufibacter hautae</name>
    <dbReference type="NCBI Taxonomy" id="2595005"/>
    <lineage>
        <taxon>Bacteria</taxon>
        <taxon>Pseudomonadati</taxon>
        <taxon>Bacteroidota</taxon>
        <taxon>Cytophagia</taxon>
        <taxon>Cytophagales</taxon>
        <taxon>Hymenobacteraceae</taxon>
        <taxon>Rufibacter</taxon>
    </lineage>
</organism>
<comment type="caution">
    <text evidence="2">The sequence shown here is derived from an EMBL/GenBank/DDBJ whole genome shotgun (WGS) entry which is preliminary data.</text>
</comment>
<evidence type="ECO:0000256" key="1">
    <source>
        <dbReference type="SAM" id="SignalP"/>
    </source>
</evidence>
<feature type="chain" id="PRO_5022828442" evidence="1">
    <location>
        <begin position="27"/>
        <end position="370"/>
    </location>
</feature>
<gene>
    <name evidence="2" type="ORF">FOA19_05100</name>
</gene>
<dbReference type="Pfam" id="PF07642">
    <property type="entry name" value="BBP2"/>
    <property type="match status" value="1"/>
</dbReference>
<dbReference type="InterPro" id="IPR011486">
    <property type="entry name" value="BBP2"/>
</dbReference>
<dbReference type="Proteomes" id="UP000324133">
    <property type="component" value="Unassembled WGS sequence"/>
</dbReference>
<evidence type="ECO:0000313" key="2">
    <source>
        <dbReference type="EMBL" id="KAA3440048.1"/>
    </source>
</evidence>
<reference evidence="2 3" key="1">
    <citation type="submission" date="2019-07" db="EMBL/GenBank/DDBJ databases">
        <title>Rufibacter sp. nov., isolated from lake sediment.</title>
        <authorList>
            <person name="Qu J.-H."/>
        </authorList>
    </citation>
    <scope>NUCLEOTIDE SEQUENCE [LARGE SCALE GENOMIC DNA]</scope>
    <source>
        <strain evidence="2 3">NBS58-1</strain>
    </source>
</reference>
<evidence type="ECO:0000313" key="3">
    <source>
        <dbReference type="Proteomes" id="UP000324133"/>
    </source>
</evidence>
<feature type="signal peptide" evidence="1">
    <location>
        <begin position="1"/>
        <end position="26"/>
    </location>
</feature>
<dbReference type="AlphaFoldDB" id="A0A5B6TU21"/>
<name>A0A5B6TU21_9BACT</name>